<organism evidence="1 2">
    <name type="scientific">Zostera marina</name>
    <name type="common">Eelgrass</name>
    <dbReference type="NCBI Taxonomy" id="29655"/>
    <lineage>
        <taxon>Eukaryota</taxon>
        <taxon>Viridiplantae</taxon>
        <taxon>Streptophyta</taxon>
        <taxon>Embryophyta</taxon>
        <taxon>Tracheophyta</taxon>
        <taxon>Spermatophyta</taxon>
        <taxon>Magnoliopsida</taxon>
        <taxon>Liliopsida</taxon>
        <taxon>Zosteraceae</taxon>
        <taxon>Zostera</taxon>
    </lineage>
</organism>
<dbReference type="Gene3D" id="3.40.50.150">
    <property type="entry name" value="Vaccinia Virus protein VP39"/>
    <property type="match status" value="1"/>
</dbReference>
<protein>
    <submittedName>
        <fullName evidence="1">rRNA methylase</fullName>
    </submittedName>
</protein>
<dbReference type="PANTHER" id="PTHR35276">
    <property type="entry name" value="S-ADENOSYL-L-METHIONINE-DEPENDENT METHYLTRANSFERASES SUPERFAMILY PROTEIN"/>
    <property type="match status" value="1"/>
</dbReference>
<dbReference type="AlphaFoldDB" id="A0A0K9P6T5"/>
<dbReference type="InterPro" id="IPR029063">
    <property type="entry name" value="SAM-dependent_MTases_sf"/>
</dbReference>
<dbReference type="PANTHER" id="PTHR35276:SF1">
    <property type="entry name" value="TRNA (MNM(5)S(2)U34)-METHYLTRANSFERASE, CHLOROPLASTIC"/>
    <property type="match status" value="1"/>
</dbReference>
<dbReference type="OMA" id="DYFGGCV"/>
<comment type="caution">
    <text evidence="1">The sequence shown here is derived from an EMBL/GenBank/DDBJ whole genome shotgun (WGS) entry which is preliminary data.</text>
</comment>
<dbReference type="EMBL" id="LFYR01001099">
    <property type="protein sequence ID" value="KMZ64741.1"/>
    <property type="molecule type" value="Genomic_DNA"/>
</dbReference>
<dbReference type="STRING" id="29655.A0A0K9P6T5"/>
<dbReference type="GO" id="GO:0032259">
    <property type="term" value="P:methylation"/>
    <property type="evidence" value="ECO:0007669"/>
    <property type="project" value="UniProtKB-KW"/>
</dbReference>
<dbReference type="SUPFAM" id="SSF53335">
    <property type="entry name" value="S-adenosyl-L-methionine-dependent methyltransferases"/>
    <property type="match status" value="1"/>
</dbReference>
<keyword evidence="1" id="KW-0808">Transferase</keyword>
<evidence type="ECO:0000313" key="2">
    <source>
        <dbReference type="Proteomes" id="UP000036987"/>
    </source>
</evidence>
<dbReference type="Proteomes" id="UP000036987">
    <property type="component" value="Unassembled WGS sequence"/>
</dbReference>
<reference evidence="2" key="1">
    <citation type="journal article" date="2016" name="Nature">
        <title>The genome of the seagrass Zostera marina reveals angiosperm adaptation to the sea.</title>
        <authorList>
            <person name="Olsen J.L."/>
            <person name="Rouze P."/>
            <person name="Verhelst B."/>
            <person name="Lin Y.-C."/>
            <person name="Bayer T."/>
            <person name="Collen J."/>
            <person name="Dattolo E."/>
            <person name="De Paoli E."/>
            <person name="Dittami S."/>
            <person name="Maumus F."/>
            <person name="Michel G."/>
            <person name="Kersting A."/>
            <person name="Lauritano C."/>
            <person name="Lohaus R."/>
            <person name="Toepel M."/>
            <person name="Tonon T."/>
            <person name="Vanneste K."/>
            <person name="Amirebrahimi M."/>
            <person name="Brakel J."/>
            <person name="Bostroem C."/>
            <person name="Chovatia M."/>
            <person name="Grimwood J."/>
            <person name="Jenkins J.W."/>
            <person name="Jueterbock A."/>
            <person name="Mraz A."/>
            <person name="Stam W.T."/>
            <person name="Tice H."/>
            <person name="Bornberg-Bauer E."/>
            <person name="Green P.J."/>
            <person name="Pearson G.A."/>
            <person name="Procaccini G."/>
            <person name="Duarte C.M."/>
            <person name="Schmutz J."/>
            <person name="Reusch T.B.H."/>
            <person name="Van de Peer Y."/>
        </authorList>
    </citation>
    <scope>NUCLEOTIDE SEQUENCE [LARGE SCALE GENOMIC DNA]</scope>
    <source>
        <strain evidence="2">cv. Finnish</strain>
    </source>
</reference>
<dbReference type="Pfam" id="PF06962">
    <property type="entry name" value="rRNA_methylase"/>
    <property type="match status" value="1"/>
</dbReference>
<keyword evidence="1" id="KW-0489">Methyltransferase</keyword>
<sequence>MSLCFCTLRQSVNHLVLTSERTCNFSWSSFRLPSLLCNPSSLQHDYHRFSNHNRQISSQPLVIKSGLVRSQILENENMAPASDATMGLIKGQRKITEAAHSVWENVLRKGDTAVDATCGNGYDTLALLQMVSGATAVDGSSTSSSGSVYGMDIQKSAIDTTSSLLDQHLGKDKACCLQAIFKVELVKLFHICHSKMEDVIQNTGNVKVISFNLGYLPGGDKEKVTIPETTLLALQAASRILVQGGVISVVVYVRHAGGMEELESVEAFASNLPTQSWVCSKFQVLNHRYAPILVLLYKK</sequence>
<proteinExistence type="predicted"/>
<dbReference type="OrthoDB" id="2984at2759"/>
<keyword evidence="2" id="KW-1185">Reference proteome</keyword>
<dbReference type="GO" id="GO:0008168">
    <property type="term" value="F:methyltransferase activity"/>
    <property type="evidence" value="ECO:0007669"/>
    <property type="project" value="UniProtKB-KW"/>
</dbReference>
<evidence type="ECO:0000313" key="1">
    <source>
        <dbReference type="EMBL" id="KMZ64741.1"/>
    </source>
</evidence>
<name>A0A0K9P6T5_ZOSMR</name>
<gene>
    <name evidence="1" type="ORF">ZOSMA_34G00170</name>
</gene>
<dbReference type="InterPro" id="IPR010719">
    <property type="entry name" value="MnmM_MeTrfase"/>
</dbReference>
<accession>A0A0K9P6T5</accession>